<dbReference type="Proteomes" id="UP000735592">
    <property type="component" value="Unassembled WGS sequence"/>
</dbReference>
<evidence type="ECO:0000313" key="1">
    <source>
        <dbReference type="EMBL" id="MTW32289.1"/>
    </source>
</evidence>
<organism evidence="1 2">
    <name type="scientific">Pseudoduganella danionis</name>
    <dbReference type="NCBI Taxonomy" id="1890295"/>
    <lineage>
        <taxon>Bacteria</taxon>
        <taxon>Pseudomonadati</taxon>
        <taxon>Pseudomonadota</taxon>
        <taxon>Betaproteobacteria</taxon>
        <taxon>Burkholderiales</taxon>
        <taxon>Oxalobacteraceae</taxon>
        <taxon>Telluria group</taxon>
        <taxon>Pseudoduganella</taxon>
    </lineage>
</organism>
<gene>
    <name evidence="1" type="ORF">GM655_05530</name>
</gene>
<dbReference type="InterPro" id="IPR018575">
    <property type="entry name" value="Restrct_endonuc_II_Eco29kI"/>
</dbReference>
<protein>
    <submittedName>
        <fullName evidence="1">Eco29kI family restriction endonuclease</fullName>
    </submittedName>
</protein>
<keyword evidence="2" id="KW-1185">Reference proteome</keyword>
<sequence length="213" mass="24269">MIRQPFDRNKHVYHNEAFVELVKDAVRFFNGTPVHELPPPEKFLGTGVYALYYTGDNPLYTRYKELNRLSYDFPIYVGKAVPGGWRQSRISDSESTQSNELYRRLSEHSRSISAGDGLNLSDFSCRFVIFEREGSDMIGSIEAALIKLNRPLWNSCVDGFGNHDPGSGRYEQARSDWDVIHTGRVWADRLNGTPNSKNDVVANIANHLKNLKK</sequence>
<keyword evidence="1" id="KW-0540">Nuclease</keyword>
<dbReference type="Pfam" id="PF09517">
    <property type="entry name" value="RE_Eco29kI"/>
    <property type="match status" value="1"/>
</dbReference>
<dbReference type="EMBL" id="WNKW01000001">
    <property type="protein sequence ID" value="MTW32289.1"/>
    <property type="molecule type" value="Genomic_DNA"/>
</dbReference>
<dbReference type="RefSeq" id="WP_155433571.1">
    <property type="nucleotide sequence ID" value="NZ_JBHLXK010000003.1"/>
</dbReference>
<keyword evidence="1" id="KW-0255">Endonuclease</keyword>
<evidence type="ECO:0000313" key="2">
    <source>
        <dbReference type="Proteomes" id="UP000735592"/>
    </source>
</evidence>
<reference evidence="1 2" key="1">
    <citation type="submission" date="2019-11" db="EMBL/GenBank/DDBJ databases">
        <title>Type strains purchased from KCTC, JCM and DSMZ.</title>
        <authorList>
            <person name="Lu H."/>
        </authorList>
    </citation>
    <scope>NUCLEOTIDE SEQUENCE [LARGE SCALE GENOMIC DNA]</scope>
    <source>
        <strain evidence="1 2">DSM 103461</strain>
    </source>
</reference>
<dbReference type="GO" id="GO:0004519">
    <property type="term" value="F:endonuclease activity"/>
    <property type="evidence" value="ECO:0007669"/>
    <property type="project" value="UniProtKB-KW"/>
</dbReference>
<keyword evidence="1" id="KW-0378">Hydrolase</keyword>
<name>A0ABW9SNJ0_9BURK</name>
<proteinExistence type="predicted"/>
<accession>A0ABW9SNJ0</accession>
<comment type="caution">
    <text evidence="1">The sequence shown here is derived from an EMBL/GenBank/DDBJ whole genome shotgun (WGS) entry which is preliminary data.</text>
</comment>